<dbReference type="InParanoid" id="A0A0G4G384"/>
<proteinExistence type="predicted"/>
<feature type="region of interest" description="Disordered" evidence="1">
    <location>
        <begin position="56"/>
        <end position="76"/>
    </location>
</feature>
<gene>
    <name evidence="2" type="ORF">Vbra_16832</name>
</gene>
<keyword evidence="3" id="KW-1185">Reference proteome</keyword>
<evidence type="ECO:0000256" key="1">
    <source>
        <dbReference type="SAM" id="MobiDB-lite"/>
    </source>
</evidence>
<evidence type="ECO:0000313" key="3">
    <source>
        <dbReference type="Proteomes" id="UP000041254"/>
    </source>
</evidence>
<dbReference type="AlphaFoldDB" id="A0A0G4G384"/>
<dbReference type="VEuPathDB" id="CryptoDB:Vbra_16832"/>
<organism evidence="2 3">
    <name type="scientific">Vitrella brassicaformis (strain CCMP3155)</name>
    <dbReference type="NCBI Taxonomy" id="1169540"/>
    <lineage>
        <taxon>Eukaryota</taxon>
        <taxon>Sar</taxon>
        <taxon>Alveolata</taxon>
        <taxon>Colpodellida</taxon>
        <taxon>Vitrellaceae</taxon>
        <taxon>Vitrella</taxon>
    </lineage>
</organism>
<protein>
    <submittedName>
        <fullName evidence="2">Uncharacterized protein</fullName>
    </submittedName>
</protein>
<dbReference type="EMBL" id="CDMY01000553">
    <property type="protein sequence ID" value="CEM22566.1"/>
    <property type="molecule type" value="Genomic_DNA"/>
</dbReference>
<reference evidence="2 3" key="1">
    <citation type="submission" date="2014-11" db="EMBL/GenBank/DDBJ databases">
        <authorList>
            <person name="Zhu J."/>
            <person name="Qi W."/>
            <person name="Song R."/>
        </authorList>
    </citation>
    <scope>NUCLEOTIDE SEQUENCE [LARGE SCALE GENOMIC DNA]</scope>
</reference>
<evidence type="ECO:0000313" key="2">
    <source>
        <dbReference type="EMBL" id="CEM22566.1"/>
    </source>
</evidence>
<dbReference type="Proteomes" id="UP000041254">
    <property type="component" value="Unassembled WGS sequence"/>
</dbReference>
<name>A0A0G4G384_VITBC</name>
<sequence>MAHTGEGHTFRLLCLSLTSIPRRLRGVHNYLVKMQLSYRLHRRLFDRVIHRLAVTTPTLPEDPEDLQTNRRAHPHP</sequence>
<accession>A0A0G4G384</accession>